<gene>
    <name evidence="1" type="ORF">PV08_04471</name>
</gene>
<protein>
    <submittedName>
        <fullName evidence="1">Uncharacterized protein</fullName>
    </submittedName>
</protein>
<reference evidence="1 2" key="1">
    <citation type="submission" date="2015-01" db="EMBL/GenBank/DDBJ databases">
        <title>The Genome Sequence of Exophiala spinifera CBS89968.</title>
        <authorList>
            <consortium name="The Broad Institute Genomics Platform"/>
            <person name="Cuomo C."/>
            <person name="de Hoog S."/>
            <person name="Gorbushina A."/>
            <person name="Stielow B."/>
            <person name="Teixiera M."/>
            <person name="Abouelleil A."/>
            <person name="Chapman S.B."/>
            <person name="Priest M."/>
            <person name="Young S.K."/>
            <person name="Wortman J."/>
            <person name="Nusbaum C."/>
            <person name="Birren B."/>
        </authorList>
    </citation>
    <scope>NUCLEOTIDE SEQUENCE [LARGE SCALE GENOMIC DNA]</scope>
    <source>
        <strain evidence="1 2">CBS 89968</strain>
    </source>
</reference>
<keyword evidence="2" id="KW-1185">Reference proteome</keyword>
<organism evidence="1 2">
    <name type="scientific">Exophiala spinifera</name>
    <dbReference type="NCBI Taxonomy" id="91928"/>
    <lineage>
        <taxon>Eukaryota</taxon>
        <taxon>Fungi</taxon>
        <taxon>Dikarya</taxon>
        <taxon>Ascomycota</taxon>
        <taxon>Pezizomycotina</taxon>
        <taxon>Eurotiomycetes</taxon>
        <taxon>Chaetothyriomycetidae</taxon>
        <taxon>Chaetothyriales</taxon>
        <taxon>Herpotrichiellaceae</taxon>
        <taxon>Exophiala</taxon>
    </lineage>
</organism>
<dbReference type="VEuPathDB" id="FungiDB:PV08_04471"/>
<proteinExistence type="predicted"/>
<sequence>MKISQVFRVSAQTMGATFKNQISHGIPKPFRAPPSPKWDGRMMKKVAATTKSSFCRVPLSNSPVPAFKKAARQTWRNKSAVFWSPRLALEHCVEGFQEVVCRKGEPVHKVEPEKKSAAAFSPPTGPCPFGRPEIYYSPGLQGGESVWACPCFRPTPRTTSWGATDHLRRQEAIKEGRPFQWPPLRYPEPEPVPEEERCAYCRGWATPMDIDSLLELLLTHSVGAEDLNHGDPMDLD</sequence>
<evidence type="ECO:0000313" key="2">
    <source>
        <dbReference type="Proteomes" id="UP000053328"/>
    </source>
</evidence>
<name>A0A0D2BF79_9EURO</name>
<dbReference type="GeneID" id="27331554"/>
<dbReference type="Proteomes" id="UP000053328">
    <property type="component" value="Unassembled WGS sequence"/>
</dbReference>
<dbReference type="OrthoDB" id="4116882at2759"/>
<dbReference type="AlphaFoldDB" id="A0A0D2BF79"/>
<dbReference type="HOGENOM" id="CLU_1224789_0_0_1"/>
<accession>A0A0D2BF79</accession>
<dbReference type="EMBL" id="KN847494">
    <property type="protein sequence ID" value="KIW17280.1"/>
    <property type="molecule type" value="Genomic_DNA"/>
</dbReference>
<dbReference type="RefSeq" id="XP_016237496.1">
    <property type="nucleotide sequence ID" value="XM_016378819.1"/>
</dbReference>
<evidence type="ECO:0000313" key="1">
    <source>
        <dbReference type="EMBL" id="KIW17280.1"/>
    </source>
</evidence>